<dbReference type="EMBL" id="RXFQ01000003">
    <property type="protein sequence ID" value="RSZ41606.1"/>
    <property type="molecule type" value="Genomic_DNA"/>
</dbReference>
<dbReference type="Proteomes" id="UP000271137">
    <property type="component" value="Unassembled WGS sequence"/>
</dbReference>
<dbReference type="EMBL" id="RQXU01000004">
    <property type="protein sequence ID" value="RRH89730.1"/>
    <property type="molecule type" value="Genomic_DNA"/>
</dbReference>
<protein>
    <submittedName>
        <fullName evidence="1">GYD domain-containing protein</fullName>
    </submittedName>
</protein>
<keyword evidence="3" id="KW-1185">Reference proteome</keyword>
<organism evidence="1 4">
    <name type="scientific">Variovorax beijingensis</name>
    <dbReference type="NCBI Taxonomy" id="2496117"/>
    <lineage>
        <taxon>Bacteria</taxon>
        <taxon>Pseudomonadati</taxon>
        <taxon>Pseudomonadota</taxon>
        <taxon>Betaproteobacteria</taxon>
        <taxon>Burkholderiales</taxon>
        <taxon>Comamonadaceae</taxon>
        <taxon>Variovorax</taxon>
    </lineage>
</organism>
<dbReference type="RefSeq" id="WP_124958072.1">
    <property type="nucleotide sequence ID" value="NZ_CBFHCE010000001.1"/>
</dbReference>
<reference evidence="2 3" key="2">
    <citation type="submission" date="2018-12" db="EMBL/GenBank/DDBJ databases">
        <title>The genome sequences of strain 502.</title>
        <authorList>
            <person name="Gao J."/>
            <person name="Sun J."/>
        </authorList>
    </citation>
    <scope>NUCLEOTIDE SEQUENCE [LARGE SCALE GENOMIC DNA]</scope>
    <source>
        <strain evidence="2 3">502</strain>
    </source>
</reference>
<evidence type="ECO:0000313" key="4">
    <source>
        <dbReference type="Proteomes" id="UP000271590"/>
    </source>
</evidence>
<dbReference type="Pfam" id="PF08734">
    <property type="entry name" value="GYD"/>
    <property type="match status" value="1"/>
</dbReference>
<sequence>MVTYIGMLNFTDKGIQSVKETTKRAAAAKEMAQKLGVTMREIFWTMGDCDVVCVLEAEEEQALAAFSLAVAMQGNVRTRSLRAYTAGEMDKILAKLP</sequence>
<name>A0A3P3ETJ4_9BURK</name>
<evidence type="ECO:0000313" key="3">
    <source>
        <dbReference type="Proteomes" id="UP000271137"/>
    </source>
</evidence>
<gene>
    <name evidence="1" type="ORF">EH244_09050</name>
    <name evidence="2" type="ORF">EJO66_06745</name>
</gene>
<dbReference type="AlphaFoldDB" id="A0A3P3ETJ4"/>
<evidence type="ECO:0000313" key="2">
    <source>
        <dbReference type="EMBL" id="RSZ41606.1"/>
    </source>
</evidence>
<dbReference type="InterPro" id="IPR014845">
    <property type="entry name" value="GYD/TTHA1554"/>
</dbReference>
<reference evidence="1 4" key="1">
    <citation type="submission" date="2018-11" db="EMBL/GenBank/DDBJ databases">
        <title>The genome of Variovorax sp T529.</title>
        <authorList>
            <person name="Gao J."/>
        </authorList>
    </citation>
    <scope>NUCLEOTIDE SEQUENCE [LARGE SCALE GENOMIC DNA]</scope>
    <source>
        <strain evidence="1 4">T529</strain>
    </source>
</reference>
<comment type="caution">
    <text evidence="1">The sequence shown here is derived from an EMBL/GenBank/DDBJ whole genome shotgun (WGS) entry which is preliminary data.</text>
</comment>
<evidence type="ECO:0000313" key="1">
    <source>
        <dbReference type="EMBL" id="RRH89730.1"/>
    </source>
</evidence>
<proteinExistence type="predicted"/>
<dbReference type="Proteomes" id="UP000271590">
    <property type="component" value="Unassembled WGS sequence"/>
</dbReference>
<accession>A0A3P3ETJ4</accession>